<dbReference type="Proteomes" id="UP000010384">
    <property type="component" value="Chromosome"/>
</dbReference>
<reference evidence="2 3" key="1">
    <citation type="submission" date="2012-06" db="EMBL/GenBank/DDBJ databases">
        <title>Finished chromosome of genome of Chroococcidiopsis thermalis PCC 7203.</title>
        <authorList>
            <consortium name="US DOE Joint Genome Institute"/>
            <person name="Gugger M."/>
            <person name="Coursin T."/>
            <person name="Rippka R."/>
            <person name="Tandeau De Marsac N."/>
            <person name="Huntemann M."/>
            <person name="Wei C.-L."/>
            <person name="Han J."/>
            <person name="Detter J.C."/>
            <person name="Han C."/>
            <person name="Tapia R."/>
            <person name="Davenport K."/>
            <person name="Daligault H."/>
            <person name="Erkkila T."/>
            <person name="Gu W."/>
            <person name="Munk A.C.C."/>
            <person name="Teshima H."/>
            <person name="Xu Y."/>
            <person name="Chain P."/>
            <person name="Chen A."/>
            <person name="Krypides N."/>
            <person name="Mavromatis K."/>
            <person name="Markowitz V."/>
            <person name="Szeto E."/>
            <person name="Ivanova N."/>
            <person name="Mikhailova N."/>
            <person name="Ovchinnikova G."/>
            <person name="Pagani I."/>
            <person name="Pati A."/>
            <person name="Goodwin L."/>
            <person name="Peters L."/>
            <person name="Pitluck S."/>
            <person name="Woyke T."/>
            <person name="Kerfeld C."/>
        </authorList>
    </citation>
    <scope>NUCLEOTIDE SEQUENCE [LARGE SCALE GENOMIC DNA]</scope>
    <source>
        <strain evidence="2 3">PCC 7203</strain>
    </source>
</reference>
<dbReference type="InParanoid" id="K9U363"/>
<name>K9U363_CHRTP</name>
<dbReference type="eggNOG" id="ENOG502ZBJ3">
    <property type="taxonomic scope" value="Bacteria"/>
</dbReference>
<protein>
    <recommendedName>
        <fullName evidence="4">DUF2854 domain-containing protein</fullName>
    </recommendedName>
</protein>
<feature type="transmembrane region" description="Helical" evidence="1">
    <location>
        <begin position="63"/>
        <end position="83"/>
    </location>
</feature>
<dbReference type="AlphaFoldDB" id="K9U363"/>
<keyword evidence="1" id="KW-0812">Transmembrane</keyword>
<proteinExistence type="predicted"/>
<evidence type="ECO:0000256" key="1">
    <source>
        <dbReference type="SAM" id="Phobius"/>
    </source>
</evidence>
<dbReference type="InterPro" id="IPR021275">
    <property type="entry name" value="DUF2854"/>
</dbReference>
<accession>K9U363</accession>
<dbReference type="STRING" id="251229.Chro_4128"/>
<dbReference type="EMBL" id="CP003597">
    <property type="protein sequence ID" value="AFY89532.1"/>
    <property type="molecule type" value="Genomic_DNA"/>
</dbReference>
<keyword evidence="3" id="KW-1185">Reference proteome</keyword>
<dbReference type="Pfam" id="PF11016">
    <property type="entry name" value="DUF2854"/>
    <property type="match status" value="1"/>
</dbReference>
<keyword evidence="1" id="KW-1133">Transmembrane helix</keyword>
<organism evidence="2 3">
    <name type="scientific">Chroococcidiopsis thermalis (strain PCC 7203)</name>
    <dbReference type="NCBI Taxonomy" id="251229"/>
    <lineage>
        <taxon>Bacteria</taxon>
        <taxon>Bacillati</taxon>
        <taxon>Cyanobacteriota</taxon>
        <taxon>Cyanophyceae</taxon>
        <taxon>Chroococcidiopsidales</taxon>
        <taxon>Chroococcidiopsidaceae</taxon>
        <taxon>Chroococcidiopsis</taxon>
    </lineage>
</organism>
<feature type="transmembrane region" description="Helical" evidence="1">
    <location>
        <begin position="36"/>
        <end position="57"/>
    </location>
</feature>
<gene>
    <name evidence="2" type="ORF">Chro_4128</name>
</gene>
<dbReference type="PATRIC" id="fig|251229.3.peg.4823"/>
<keyword evidence="1" id="KW-0472">Membrane</keyword>
<evidence type="ECO:0000313" key="3">
    <source>
        <dbReference type="Proteomes" id="UP000010384"/>
    </source>
</evidence>
<dbReference type="HOGENOM" id="CLU_071178_3_0_3"/>
<dbReference type="KEGG" id="cthe:Chro_4128"/>
<evidence type="ECO:0008006" key="4">
    <source>
        <dbReference type="Google" id="ProtNLM"/>
    </source>
</evidence>
<dbReference type="PANTHER" id="PTHR35551">
    <property type="match status" value="1"/>
</dbReference>
<sequence length="216" mass="23653">MGNWLTIDYSCAPCSPIADNKAEVVKRSCMLRQVSLGKLGLVVGGLITIVGFVAYFIDNPTLNLVGFFYGIPLLLGGLALTAAELKPVPYTQPTSPEVVALRQQQATATQNQVRQDITRYRYGQSAHLDTALERLGLAPTDEERPIVKGVRETQIDGAYGLILEFDSPFVTLEQWQKKQDKMESFFGPGIRIEVTQPTEDEIEIAMIAASSQGTSS</sequence>
<evidence type="ECO:0000313" key="2">
    <source>
        <dbReference type="EMBL" id="AFY89532.1"/>
    </source>
</evidence>
<dbReference type="PANTHER" id="PTHR35551:SF1">
    <property type="entry name" value="ACCLIMATION OF PHOTOSYNTHESIS TO ENVIRONMENT"/>
    <property type="match status" value="1"/>
</dbReference>